<protein>
    <recommendedName>
        <fullName evidence="4">DUF192 domain-containing protein</fullName>
    </recommendedName>
</protein>
<evidence type="ECO:0000256" key="1">
    <source>
        <dbReference type="SAM" id="SignalP"/>
    </source>
</evidence>
<dbReference type="Gene3D" id="2.60.120.1140">
    <property type="entry name" value="Protein of unknown function DUF192"/>
    <property type="match status" value="1"/>
</dbReference>
<dbReference type="PANTHER" id="PTHR37953:SF1">
    <property type="entry name" value="UPF0127 PROTEIN MJ1496"/>
    <property type="match status" value="1"/>
</dbReference>
<sequence length="158" mass="17421">MARQHWWTWSLGLCLLLILAACGGPASPPPPGPVIPLMVGGQTVSVEVAATNSQRQRGLMGRTSIPDNEGMLFVYKVDQPGLWYWMKDTPTPLSIAFIGSNKRIINMADMQPMDDKTHYTTAAPCRYVLELNAGWFARHGVKPGDQVEFTLPPDLNVD</sequence>
<gene>
    <name evidence="2" type="ORF">SE17_01385</name>
</gene>
<evidence type="ECO:0008006" key="4">
    <source>
        <dbReference type="Google" id="ProtNLM"/>
    </source>
</evidence>
<dbReference type="Proteomes" id="UP000050509">
    <property type="component" value="Unassembled WGS sequence"/>
</dbReference>
<evidence type="ECO:0000313" key="2">
    <source>
        <dbReference type="EMBL" id="KPV54816.1"/>
    </source>
</evidence>
<dbReference type="Pfam" id="PF02643">
    <property type="entry name" value="DUF192"/>
    <property type="match status" value="1"/>
</dbReference>
<evidence type="ECO:0000313" key="3">
    <source>
        <dbReference type="Proteomes" id="UP000050509"/>
    </source>
</evidence>
<feature type="chain" id="PRO_5006156969" description="DUF192 domain-containing protein" evidence="1">
    <location>
        <begin position="27"/>
        <end position="158"/>
    </location>
</feature>
<organism evidence="2 3">
    <name type="scientific">Kouleothrix aurantiaca</name>
    <dbReference type="NCBI Taxonomy" id="186479"/>
    <lineage>
        <taxon>Bacteria</taxon>
        <taxon>Bacillati</taxon>
        <taxon>Chloroflexota</taxon>
        <taxon>Chloroflexia</taxon>
        <taxon>Chloroflexales</taxon>
        <taxon>Roseiflexineae</taxon>
        <taxon>Roseiflexaceae</taxon>
        <taxon>Kouleothrix</taxon>
    </lineage>
</organism>
<reference evidence="2 3" key="1">
    <citation type="submission" date="2015-09" db="EMBL/GenBank/DDBJ databases">
        <title>Draft genome sequence of Kouleothrix aurantiaca JCM 19913.</title>
        <authorList>
            <person name="Hemp J."/>
        </authorList>
    </citation>
    <scope>NUCLEOTIDE SEQUENCE [LARGE SCALE GENOMIC DNA]</scope>
    <source>
        <strain evidence="2 3">COM-B</strain>
    </source>
</reference>
<dbReference type="InterPro" id="IPR038695">
    <property type="entry name" value="Saro_0823-like_sf"/>
</dbReference>
<dbReference type="EMBL" id="LJCR01000014">
    <property type="protein sequence ID" value="KPV54816.1"/>
    <property type="molecule type" value="Genomic_DNA"/>
</dbReference>
<dbReference type="PROSITE" id="PS51257">
    <property type="entry name" value="PROKAR_LIPOPROTEIN"/>
    <property type="match status" value="1"/>
</dbReference>
<dbReference type="PATRIC" id="fig|186479.3.peg.1655"/>
<comment type="caution">
    <text evidence="2">The sequence shown here is derived from an EMBL/GenBank/DDBJ whole genome shotgun (WGS) entry which is preliminary data.</text>
</comment>
<feature type="signal peptide" evidence="1">
    <location>
        <begin position="1"/>
        <end position="26"/>
    </location>
</feature>
<dbReference type="AlphaFoldDB" id="A0A0P9FDL0"/>
<accession>A0A0P9FDL0</accession>
<dbReference type="PANTHER" id="PTHR37953">
    <property type="entry name" value="UPF0127 PROTEIN MJ1496"/>
    <property type="match status" value="1"/>
</dbReference>
<dbReference type="InterPro" id="IPR003795">
    <property type="entry name" value="DUF192"/>
</dbReference>
<keyword evidence="3" id="KW-1185">Reference proteome</keyword>
<proteinExistence type="predicted"/>
<name>A0A0P9FDL0_9CHLR</name>
<keyword evidence="1" id="KW-0732">Signal</keyword>